<reference evidence="3 4" key="1">
    <citation type="submission" date="2022-10" db="EMBL/GenBank/DDBJ databases">
        <title>Alteromonas sp. chi3 Genome sequencing.</title>
        <authorList>
            <person name="Park S."/>
        </authorList>
    </citation>
    <scope>NUCLEOTIDE SEQUENCE [LARGE SCALE GENOMIC DNA]</scope>
    <source>
        <strain evidence="4">chi3</strain>
    </source>
</reference>
<keyword evidence="2" id="KW-0732">Signal</keyword>
<dbReference type="PANTHER" id="PTHR40269:SF1">
    <property type="entry name" value="OUTER MEMBRANE PROTEIN"/>
    <property type="match status" value="1"/>
</dbReference>
<feature type="compositionally biased region" description="Basic and acidic residues" evidence="1">
    <location>
        <begin position="420"/>
        <end position="442"/>
    </location>
</feature>
<dbReference type="RefSeq" id="WP_273638047.1">
    <property type="nucleotide sequence ID" value="NZ_JAQQXP010000001.1"/>
</dbReference>
<proteinExistence type="predicted"/>
<dbReference type="EMBL" id="JAQQXP010000001">
    <property type="protein sequence ID" value="MDC8829593.1"/>
    <property type="molecule type" value="Genomic_DNA"/>
</dbReference>
<gene>
    <name evidence="3" type="ORF">OIK42_02345</name>
</gene>
<dbReference type="InterPro" id="IPR021728">
    <property type="entry name" value="DUF3300"/>
</dbReference>
<feature type="compositionally biased region" description="Basic and acidic residues" evidence="1">
    <location>
        <begin position="382"/>
        <end position="404"/>
    </location>
</feature>
<evidence type="ECO:0000313" key="4">
    <source>
        <dbReference type="Proteomes" id="UP001218788"/>
    </source>
</evidence>
<feature type="compositionally biased region" description="Basic residues" evidence="1">
    <location>
        <begin position="340"/>
        <end position="353"/>
    </location>
</feature>
<feature type="compositionally biased region" description="Polar residues" evidence="1">
    <location>
        <begin position="356"/>
        <end position="372"/>
    </location>
</feature>
<protein>
    <submittedName>
        <fullName evidence="3">DUF3300 domain-containing protein</fullName>
    </submittedName>
</protein>
<evidence type="ECO:0000256" key="2">
    <source>
        <dbReference type="SAM" id="SignalP"/>
    </source>
</evidence>
<evidence type="ECO:0000256" key="1">
    <source>
        <dbReference type="SAM" id="MobiDB-lite"/>
    </source>
</evidence>
<sequence length="481" mass="54965">MQKRILLATLLPLLYGGQATALSSVYTALSGTQTALSGTQATLSGTQTALSPPETQPAFNAPQISIETLDTLLAPIALYPDSVVTHILIASTYPLQVVEADRWRQANPNLDEAQIDAAIADFDWEPSVKALVPFTDVLRHMSDDLSWLQTLGDAVITNENQVLDRVQALRLQAWESGNLQSNDYQQVTTQERIIVIEPRRPEVVYIPYYDPHYVYGHWHHHRPPVYWPGKVRIALGHRIYWGPHVALSASFYFGHIWWPERHIIVRHTPVYRYTRPSYHKRYSVKEYHRWQHNAGKRHARYSKTVTRQSPAIVQQHRTLNKEVAHRKLYTATQALSTRGATHKPIKATSHKPLKATTHSPRSVTGNRDTQLNLRKPAQHKIVKPDNHALKQRNQYKDTVKRETRPVVNHSSQPRKIKAGQHTERSRPADYGPKRDAKRESKRTATHRPANKPPRSVTKSPGSVTKSQRPASQSKQRMMREH</sequence>
<dbReference type="PANTHER" id="PTHR40269">
    <property type="entry name" value="OUTER MEMBRANE PROTEIN-RELATED"/>
    <property type="match status" value="1"/>
</dbReference>
<feature type="signal peptide" evidence="2">
    <location>
        <begin position="1"/>
        <end position="21"/>
    </location>
</feature>
<accession>A0ABT5KXU0</accession>
<organism evidence="3 4">
    <name type="scientific">Alteromonas gilva</name>
    <dbReference type="NCBI Taxonomy" id="2987522"/>
    <lineage>
        <taxon>Bacteria</taxon>
        <taxon>Pseudomonadati</taxon>
        <taxon>Pseudomonadota</taxon>
        <taxon>Gammaproteobacteria</taxon>
        <taxon>Alteromonadales</taxon>
        <taxon>Alteromonadaceae</taxon>
        <taxon>Alteromonas/Salinimonas group</taxon>
        <taxon>Alteromonas</taxon>
    </lineage>
</organism>
<comment type="caution">
    <text evidence="3">The sequence shown here is derived from an EMBL/GenBank/DDBJ whole genome shotgun (WGS) entry which is preliminary data.</text>
</comment>
<dbReference type="Proteomes" id="UP001218788">
    <property type="component" value="Unassembled WGS sequence"/>
</dbReference>
<feature type="region of interest" description="Disordered" evidence="1">
    <location>
        <begin position="333"/>
        <end position="481"/>
    </location>
</feature>
<feature type="compositionally biased region" description="Polar residues" evidence="1">
    <location>
        <begin position="456"/>
        <end position="475"/>
    </location>
</feature>
<feature type="chain" id="PRO_5046390073" evidence="2">
    <location>
        <begin position="22"/>
        <end position="481"/>
    </location>
</feature>
<keyword evidence="4" id="KW-1185">Reference proteome</keyword>
<name>A0ABT5KXU0_9ALTE</name>
<dbReference type="Pfam" id="PF11737">
    <property type="entry name" value="DUF3300"/>
    <property type="match status" value="1"/>
</dbReference>
<evidence type="ECO:0000313" key="3">
    <source>
        <dbReference type="EMBL" id="MDC8829593.1"/>
    </source>
</evidence>